<comment type="subcellular location">
    <subcellularLocation>
        <location evidence="1 7">Cell membrane</location>
        <topology evidence="1 7">Multi-pass membrane protein</topology>
    </subcellularLocation>
</comment>
<sequence>MGAFRYTWRSFVRETVMIVAAMLFALPFYFLIIISLKSDQDLTLEPLTPPLADPNWGNYSDAWSSGGTTGGMGRAFLNSVIITVGGVVGLVLVSSLTAYVIARRTSKVSNGLYVLFVIGFIMPLTLGLVPIYVVMRSLGLLATYHGIIILHTAGILPFAVFLYVGFIRALPTEYEEAAQVDGAGMFRTFFKVVIPLLRPITATVAMLSGLIVWNDFFLALIFMSGSSIGTLPIALNSFVNENYTQWNLVFAGATIAILPMLCVFIVAQRQFVRGLAGGIRG</sequence>
<proteinExistence type="inferred from homology"/>
<evidence type="ECO:0000313" key="10">
    <source>
        <dbReference type="Proteomes" id="UP000274601"/>
    </source>
</evidence>
<evidence type="ECO:0000259" key="8">
    <source>
        <dbReference type="PROSITE" id="PS50928"/>
    </source>
</evidence>
<keyword evidence="4 7" id="KW-0812">Transmembrane</keyword>
<keyword evidence="10" id="KW-1185">Reference proteome</keyword>
<feature type="transmembrane region" description="Helical" evidence="7">
    <location>
        <begin position="188"/>
        <end position="211"/>
    </location>
</feature>
<protein>
    <submittedName>
        <fullName evidence="9">Carbohydrate ABC transporter membrane protein 2 (CUT1 family)</fullName>
    </submittedName>
</protein>
<accession>A0A495QU73</accession>
<dbReference type="OrthoDB" id="9794684at2"/>
<dbReference type="GO" id="GO:0055085">
    <property type="term" value="P:transmembrane transport"/>
    <property type="evidence" value="ECO:0007669"/>
    <property type="project" value="InterPro"/>
</dbReference>
<organism evidence="9 10">
    <name type="scientific">Actinomadura pelletieri DSM 43383</name>
    <dbReference type="NCBI Taxonomy" id="1120940"/>
    <lineage>
        <taxon>Bacteria</taxon>
        <taxon>Bacillati</taxon>
        <taxon>Actinomycetota</taxon>
        <taxon>Actinomycetes</taxon>
        <taxon>Streptosporangiales</taxon>
        <taxon>Thermomonosporaceae</taxon>
        <taxon>Actinomadura</taxon>
    </lineage>
</organism>
<dbReference type="GO" id="GO:0005886">
    <property type="term" value="C:plasma membrane"/>
    <property type="evidence" value="ECO:0007669"/>
    <property type="project" value="UniProtKB-SubCell"/>
</dbReference>
<evidence type="ECO:0000313" key="9">
    <source>
        <dbReference type="EMBL" id="RKS76963.1"/>
    </source>
</evidence>
<evidence type="ECO:0000256" key="4">
    <source>
        <dbReference type="ARBA" id="ARBA00022692"/>
    </source>
</evidence>
<dbReference type="AlphaFoldDB" id="A0A495QU73"/>
<dbReference type="RefSeq" id="WP_121434216.1">
    <property type="nucleotide sequence ID" value="NZ_RBWU01000002.1"/>
</dbReference>
<dbReference type="Proteomes" id="UP000274601">
    <property type="component" value="Unassembled WGS sequence"/>
</dbReference>
<dbReference type="PROSITE" id="PS50928">
    <property type="entry name" value="ABC_TM1"/>
    <property type="match status" value="1"/>
</dbReference>
<dbReference type="SUPFAM" id="SSF161098">
    <property type="entry name" value="MetI-like"/>
    <property type="match status" value="1"/>
</dbReference>
<keyword evidence="5 7" id="KW-1133">Transmembrane helix</keyword>
<feature type="transmembrane region" description="Helical" evidence="7">
    <location>
        <begin position="113"/>
        <end position="135"/>
    </location>
</feature>
<dbReference type="CDD" id="cd06261">
    <property type="entry name" value="TM_PBP2"/>
    <property type="match status" value="1"/>
</dbReference>
<feature type="transmembrane region" description="Helical" evidence="7">
    <location>
        <begin position="75"/>
        <end position="101"/>
    </location>
</feature>
<name>A0A495QU73_9ACTN</name>
<feature type="domain" description="ABC transmembrane type-1" evidence="8">
    <location>
        <begin position="76"/>
        <end position="267"/>
    </location>
</feature>
<gene>
    <name evidence="9" type="ORF">BZB76_2332</name>
</gene>
<reference evidence="9 10" key="1">
    <citation type="submission" date="2018-10" db="EMBL/GenBank/DDBJ databases">
        <title>Genomic Encyclopedia of Archaeal and Bacterial Type Strains, Phase II (KMG-II): from individual species to whole genera.</title>
        <authorList>
            <person name="Goeker M."/>
        </authorList>
    </citation>
    <scope>NUCLEOTIDE SEQUENCE [LARGE SCALE GENOMIC DNA]</scope>
    <source>
        <strain evidence="9 10">DSM 43383</strain>
    </source>
</reference>
<dbReference type="PANTHER" id="PTHR43744">
    <property type="entry name" value="ABC TRANSPORTER PERMEASE PROTEIN MG189-RELATED-RELATED"/>
    <property type="match status" value="1"/>
</dbReference>
<comment type="similarity">
    <text evidence="7">Belongs to the binding-protein-dependent transport system permease family.</text>
</comment>
<feature type="transmembrane region" description="Helical" evidence="7">
    <location>
        <begin position="15"/>
        <end position="36"/>
    </location>
</feature>
<evidence type="ECO:0000256" key="3">
    <source>
        <dbReference type="ARBA" id="ARBA00022475"/>
    </source>
</evidence>
<dbReference type="InterPro" id="IPR000515">
    <property type="entry name" value="MetI-like"/>
</dbReference>
<dbReference type="InterPro" id="IPR035906">
    <property type="entry name" value="MetI-like_sf"/>
</dbReference>
<keyword evidence="3" id="KW-1003">Cell membrane</keyword>
<evidence type="ECO:0000256" key="5">
    <source>
        <dbReference type="ARBA" id="ARBA00022989"/>
    </source>
</evidence>
<evidence type="ECO:0000256" key="6">
    <source>
        <dbReference type="ARBA" id="ARBA00023136"/>
    </source>
</evidence>
<dbReference type="Gene3D" id="1.10.3720.10">
    <property type="entry name" value="MetI-like"/>
    <property type="match status" value="1"/>
</dbReference>
<feature type="transmembrane region" description="Helical" evidence="7">
    <location>
        <begin position="147"/>
        <end position="167"/>
    </location>
</feature>
<feature type="transmembrane region" description="Helical" evidence="7">
    <location>
        <begin position="246"/>
        <end position="267"/>
    </location>
</feature>
<dbReference type="EMBL" id="RBWU01000002">
    <property type="protein sequence ID" value="RKS76963.1"/>
    <property type="molecule type" value="Genomic_DNA"/>
</dbReference>
<evidence type="ECO:0000256" key="7">
    <source>
        <dbReference type="RuleBase" id="RU363032"/>
    </source>
</evidence>
<comment type="caution">
    <text evidence="9">The sequence shown here is derived from an EMBL/GenBank/DDBJ whole genome shotgun (WGS) entry which is preliminary data.</text>
</comment>
<evidence type="ECO:0000256" key="2">
    <source>
        <dbReference type="ARBA" id="ARBA00022448"/>
    </source>
</evidence>
<keyword evidence="6 7" id="KW-0472">Membrane</keyword>
<feature type="transmembrane region" description="Helical" evidence="7">
    <location>
        <begin position="217"/>
        <end position="239"/>
    </location>
</feature>
<keyword evidence="2 7" id="KW-0813">Transport</keyword>
<dbReference type="PANTHER" id="PTHR43744:SF12">
    <property type="entry name" value="ABC TRANSPORTER PERMEASE PROTEIN MG189-RELATED"/>
    <property type="match status" value="1"/>
</dbReference>
<dbReference type="Pfam" id="PF00528">
    <property type="entry name" value="BPD_transp_1"/>
    <property type="match status" value="1"/>
</dbReference>
<evidence type="ECO:0000256" key="1">
    <source>
        <dbReference type="ARBA" id="ARBA00004651"/>
    </source>
</evidence>